<reference evidence="2" key="1">
    <citation type="submission" date="2024-04" db="EMBL/GenBank/DDBJ databases">
        <authorList>
            <consortium name="Molecular Ecology Group"/>
        </authorList>
    </citation>
    <scope>NUCLEOTIDE SEQUENCE</scope>
</reference>
<dbReference type="AlphaFoldDB" id="A0AAV2NAS3"/>
<dbReference type="EMBL" id="OZ034835">
    <property type="protein sequence ID" value="CAL1677212.1"/>
    <property type="molecule type" value="Genomic_DNA"/>
</dbReference>
<sequence length="78" mass="8472">MSYARPTLISQIVQKGRKVSINPHNENEAAPVPAVPQRGDLPRLLSGSTRETTKDENGKNDAAKNRGGAKSQTHPRDI</sequence>
<organism evidence="2 3">
    <name type="scientific">Lasius platythorax</name>
    <dbReference type="NCBI Taxonomy" id="488582"/>
    <lineage>
        <taxon>Eukaryota</taxon>
        <taxon>Metazoa</taxon>
        <taxon>Ecdysozoa</taxon>
        <taxon>Arthropoda</taxon>
        <taxon>Hexapoda</taxon>
        <taxon>Insecta</taxon>
        <taxon>Pterygota</taxon>
        <taxon>Neoptera</taxon>
        <taxon>Endopterygota</taxon>
        <taxon>Hymenoptera</taxon>
        <taxon>Apocrita</taxon>
        <taxon>Aculeata</taxon>
        <taxon>Formicoidea</taxon>
        <taxon>Formicidae</taxon>
        <taxon>Formicinae</taxon>
        <taxon>Lasius</taxon>
        <taxon>Lasius</taxon>
    </lineage>
</organism>
<gene>
    <name evidence="2" type="ORF">LPLAT_LOCUS3265</name>
</gene>
<evidence type="ECO:0000256" key="1">
    <source>
        <dbReference type="SAM" id="MobiDB-lite"/>
    </source>
</evidence>
<dbReference type="Proteomes" id="UP001497644">
    <property type="component" value="Chromosome 12"/>
</dbReference>
<name>A0AAV2NAS3_9HYME</name>
<evidence type="ECO:0000313" key="3">
    <source>
        <dbReference type="Proteomes" id="UP001497644"/>
    </source>
</evidence>
<accession>A0AAV2NAS3</accession>
<keyword evidence="3" id="KW-1185">Reference proteome</keyword>
<proteinExistence type="predicted"/>
<feature type="region of interest" description="Disordered" evidence="1">
    <location>
        <begin position="19"/>
        <end position="78"/>
    </location>
</feature>
<evidence type="ECO:0000313" key="2">
    <source>
        <dbReference type="EMBL" id="CAL1677212.1"/>
    </source>
</evidence>
<protein>
    <submittedName>
        <fullName evidence="2">Uncharacterized protein</fullName>
    </submittedName>
</protein>
<feature type="compositionally biased region" description="Basic and acidic residues" evidence="1">
    <location>
        <begin position="51"/>
        <end position="64"/>
    </location>
</feature>